<sequence>MSEFSQKVLRLNDYQLGHSHTRMSQAL</sequence>
<reference evidence="1" key="1">
    <citation type="submission" date="2014-11" db="EMBL/GenBank/DDBJ databases">
        <authorList>
            <person name="Amaro Gonzalez C."/>
        </authorList>
    </citation>
    <scope>NUCLEOTIDE SEQUENCE</scope>
</reference>
<name>A0A0E9PLD6_ANGAN</name>
<reference evidence="1" key="2">
    <citation type="journal article" date="2015" name="Fish Shellfish Immunol.">
        <title>Early steps in the European eel (Anguilla anguilla)-Vibrio vulnificus interaction in the gills: Role of the RtxA13 toxin.</title>
        <authorList>
            <person name="Callol A."/>
            <person name="Pajuelo D."/>
            <person name="Ebbesson L."/>
            <person name="Teles M."/>
            <person name="MacKenzie S."/>
            <person name="Amaro C."/>
        </authorList>
    </citation>
    <scope>NUCLEOTIDE SEQUENCE</scope>
</reference>
<dbReference type="AlphaFoldDB" id="A0A0E9PLD6"/>
<evidence type="ECO:0000313" key="1">
    <source>
        <dbReference type="EMBL" id="JAH05441.1"/>
    </source>
</evidence>
<dbReference type="EMBL" id="GBXM01103136">
    <property type="protein sequence ID" value="JAH05441.1"/>
    <property type="molecule type" value="Transcribed_RNA"/>
</dbReference>
<accession>A0A0E9PLD6</accession>
<proteinExistence type="predicted"/>
<organism evidence="1">
    <name type="scientific">Anguilla anguilla</name>
    <name type="common">European freshwater eel</name>
    <name type="synonym">Muraena anguilla</name>
    <dbReference type="NCBI Taxonomy" id="7936"/>
    <lineage>
        <taxon>Eukaryota</taxon>
        <taxon>Metazoa</taxon>
        <taxon>Chordata</taxon>
        <taxon>Craniata</taxon>
        <taxon>Vertebrata</taxon>
        <taxon>Euteleostomi</taxon>
        <taxon>Actinopterygii</taxon>
        <taxon>Neopterygii</taxon>
        <taxon>Teleostei</taxon>
        <taxon>Anguilliformes</taxon>
        <taxon>Anguillidae</taxon>
        <taxon>Anguilla</taxon>
    </lineage>
</organism>
<protein>
    <submittedName>
        <fullName evidence="1">Uncharacterized protein</fullName>
    </submittedName>
</protein>